<dbReference type="InterPro" id="IPR036354">
    <property type="entry name" value="Prot_inh_pot1_sf"/>
</dbReference>
<accession>A0A9W7HSB4</accession>
<evidence type="ECO:0000256" key="1">
    <source>
        <dbReference type="ARBA" id="ARBA00008210"/>
    </source>
</evidence>
<comment type="caution">
    <text evidence="4">The sequence shown here is derived from an EMBL/GenBank/DDBJ whole genome shotgun (WGS) entry which is preliminary data.</text>
</comment>
<dbReference type="Proteomes" id="UP001165190">
    <property type="component" value="Unassembled WGS sequence"/>
</dbReference>
<dbReference type="PANTHER" id="PTHR33091">
    <property type="entry name" value="PROTEIN, PUTATIVE, EXPRESSED-RELATED"/>
    <property type="match status" value="1"/>
</dbReference>
<dbReference type="SUPFAM" id="SSF54654">
    <property type="entry name" value="CI-2 family of serine protease inhibitors"/>
    <property type="match status" value="1"/>
</dbReference>
<keyword evidence="2" id="KW-0646">Protease inhibitor</keyword>
<name>A0A9W7HSB4_HIBTR</name>
<comment type="similarity">
    <text evidence="1">Belongs to the protease inhibitor I13 (potato type I serine protease inhibitor) family.</text>
</comment>
<evidence type="ECO:0000256" key="2">
    <source>
        <dbReference type="ARBA" id="ARBA00022690"/>
    </source>
</evidence>
<dbReference type="GO" id="GO:0009611">
    <property type="term" value="P:response to wounding"/>
    <property type="evidence" value="ECO:0007669"/>
    <property type="project" value="InterPro"/>
</dbReference>
<organism evidence="4 5">
    <name type="scientific">Hibiscus trionum</name>
    <name type="common">Flower of an hour</name>
    <dbReference type="NCBI Taxonomy" id="183268"/>
    <lineage>
        <taxon>Eukaryota</taxon>
        <taxon>Viridiplantae</taxon>
        <taxon>Streptophyta</taxon>
        <taxon>Embryophyta</taxon>
        <taxon>Tracheophyta</taxon>
        <taxon>Spermatophyta</taxon>
        <taxon>Magnoliopsida</taxon>
        <taxon>eudicotyledons</taxon>
        <taxon>Gunneridae</taxon>
        <taxon>Pentapetalae</taxon>
        <taxon>rosids</taxon>
        <taxon>malvids</taxon>
        <taxon>Malvales</taxon>
        <taxon>Malvaceae</taxon>
        <taxon>Malvoideae</taxon>
        <taxon>Hibiscus</taxon>
    </lineage>
</organism>
<proteinExistence type="inferred from homology"/>
<dbReference type="Pfam" id="PF00280">
    <property type="entry name" value="potato_inhibit"/>
    <property type="match status" value="1"/>
</dbReference>
<protein>
    <submittedName>
        <fullName evidence="4">Uncharacterized protein</fullName>
    </submittedName>
</protein>
<evidence type="ECO:0000256" key="3">
    <source>
        <dbReference type="ARBA" id="ARBA00022900"/>
    </source>
</evidence>
<keyword evidence="3" id="KW-0722">Serine protease inhibitor</keyword>
<dbReference type="OrthoDB" id="10013825at2759"/>
<dbReference type="Gene3D" id="3.30.10.10">
    <property type="entry name" value="Trypsin Inhibitor V, subunit A"/>
    <property type="match status" value="1"/>
</dbReference>
<reference evidence="4" key="1">
    <citation type="submission" date="2023-05" db="EMBL/GenBank/DDBJ databases">
        <title>Genome and transcriptome analyses reveal genes involved in the formation of fine ridges on petal epidermal cells in Hibiscus trionum.</title>
        <authorList>
            <person name="Koshimizu S."/>
            <person name="Masuda S."/>
            <person name="Ishii T."/>
            <person name="Shirasu K."/>
            <person name="Hoshino A."/>
            <person name="Arita M."/>
        </authorList>
    </citation>
    <scope>NUCLEOTIDE SEQUENCE</scope>
    <source>
        <strain evidence="4">Hamamatsu line</strain>
    </source>
</reference>
<evidence type="ECO:0000313" key="5">
    <source>
        <dbReference type="Proteomes" id="UP001165190"/>
    </source>
</evidence>
<gene>
    <name evidence="4" type="ORF">HRI_001998800</name>
</gene>
<evidence type="ECO:0000313" key="4">
    <source>
        <dbReference type="EMBL" id="GMI83295.1"/>
    </source>
</evidence>
<keyword evidence="5" id="KW-1185">Reference proteome</keyword>
<dbReference type="PANTHER" id="PTHR33091:SF29">
    <property type="entry name" value="SUBTILISIN INHIBITOR 1"/>
    <property type="match status" value="1"/>
</dbReference>
<dbReference type="EMBL" id="BSYR01000019">
    <property type="protein sequence ID" value="GMI83295.1"/>
    <property type="molecule type" value="Genomic_DNA"/>
</dbReference>
<dbReference type="GO" id="GO:0004867">
    <property type="term" value="F:serine-type endopeptidase inhibitor activity"/>
    <property type="evidence" value="ECO:0007669"/>
    <property type="project" value="UniProtKB-KW"/>
</dbReference>
<dbReference type="InterPro" id="IPR000864">
    <property type="entry name" value="Prot_inh_pot1"/>
</dbReference>
<sequence>MPAWPPYPPCTTCTCNFLGCMCCEDIACCSHGHKYRWPELVGRKQAEAEAIIRRDNPEVTVLIQPPGIGRFFDFCCNRLYIVVDGNGTVTETPVIG</sequence>
<dbReference type="AlphaFoldDB" id="A0A9W7HSB4"/>